<dbReference type="InterPro" id="IPR023213">
    <property type="entry name" value="CAT-like_dom_sf"/>
</dbReference>
<protein>
    <submittedName>
        <fullName evidence="2">Condensation domain-containing protein</fullName>
    </submittedName>
</protein>
<dbReference type="RefSeq" id="WP_285324063.1">
    <property type="nucleotide sequence ID" value="NZ_JARGCK010000009.1"/>
</dbReference>
<dbReference type="GO" id="GO:0031177">
    <property type="term" value="F:phosphopantetheine binding"/>
    <property type="evidence" value="ECO:0007669"/>
    <property type="project" value="TreeGrafter"/>
</dbReference>
<sequence>MSTANLTFAQNHYAMLELSQPNTSISNLSNLLYIENTYSYDAINNALNKLVENFDAYRIHIINESGELKQSLQPFNFQYFPLVEFTDEAQYNAWIDQQKNKCLFELNSDLYDFTIVKNPDGKHSVFFTHHHAITDAWSITHSVNYVAKILIGHDVEPNTYSYLDIANDDQKYLDSRRFEIDKNYWFNTISNYEMTDFLTKLQNIDYKSLRETYSLNEYEFKLIHKMCSDYSISISTLFMSLMHLYISKLSNKNQNSIGLMVHNRSSNIEKETCGLFTKALPLIVELNPEQSVENFINLVKKENFKLLKHRKLPTTVLIEQNKEKDVPSLADFAISYHNMQYDNEITIEGFKEEWLLNEANLYNKLNMNISNRNNDNTLHIDYDFSTCYLTEKDIEQIHYSLVDILVQFYNNPHARLNDIEVVTFKSGR</sequence>
<dbReference type="InterPro" id="IPR001242">
    <property type="entry name" value="Condensation_dom"/>
</dbReference>
<dbReference type="GO" id="GO:0003824">
    <property type="term" value="F:catalytic activity"/>
    <property type="evidence" value="ECO:0007669"/>
    <property type="project" value="InterPro"/>
</dbReference>
<dbReference type="Gene3D" id="3.30.559.30">
    <property type="entry name" value="Nonribosomal peptide synthetase, condensation domain"/>
    <property type="match status" value="1"/>
</dbReference>
<evidence type="ECO:0000313" key="3">
    <source>
        <dbReference type="Proteomes" id="UP001174037"/>
    </source>
</evidence>
<dbReference type="Gene3D" id="3.30.559.10">
    <property type="entry name" value="Chloramphenicol acetyltransferase-like domain"/>
    <property type="match status" value="1"/>
</dbReference>
<feature type="domain" description="Condensation" evidence="1">
    <location>
        <begin position="3"/>
        <end position="423"/>
    </location>
</feature>
<dbReference type="GO" id="GO:0005737">
    <property type="term" value="C:cytoplasm"/>
    <property type="evidence" value="ECO:0007669"/>
    <property type="project" value="TreeGrafter"/>
</dbReference>
<dbReference type="PANTHER" id="PTHR45527:SF1">
    <property type="entry name" value="FATTY ACID SYNTHASE"/>
    <property type="match status" value="1"/>
</dbReference>
<evidence type="ECO:0000259" key="1">
    <source>
        <dbReference type="Pfam" id="PF00668"/>
    </source>
</evidence>
<dbReference type="PANTHER" id="PTHR45527">
    <property type="entry name" value="NONRIBOSOMAL PEPTIDE SYNTHETASE"/>
    <property type="match status" value="1"/>
</dbReference>
<gene>
    <name evidence="2" type="ORF">P1A27_11185</name>
</gene>
<reference evidence="2" key="1">
    <citation type="journal article" date="2023" name="Int. J. Mol. Sci.">
        <title>Antibiotic Resistance/Susceptibility Profiles of Staphylococcus equorum Strains from Cheese, and Genome Analysis for Antibiotic Resistance Genes.</title>
        <authorList>
            <person name="Vazquez L."/>
            <person name="Srednik M.E."/>
            <person name="Rodriguez J."/>
            <person name="Florez A.B."/>
            <person name="Mayo B."/>
        </authorList>
    </citation>
    <scope>NUCLEOTIDE SEQUENCE</scope>
    <source>
        <strain evidence="2">5A3I</strain>
    </source>
</reference>
<evidence type="ECO:0000313" key="2">
    <source>
        <dbReference type="EMBL" id="MDK9866507.1"/>
    </source>
</evidence>
<dbReference type="AlphaFoldDB" id="A0AAW7AIQ4"/>
<organism evidence="2 3">
    <name type="scientific">Staphylococcus equorum</name>
    <dbReference type="NCBI Taxonomy" id="246432"/>
    <lineage>
        <taxon>Bacteria</taxon>
        <taxon>Bacillati</taxon>
        <taxon>Bacillota</taxon>
        <taxon>Bacilli</taxon>
        <taxon>Bacillales</taxon>
        <taxon>Staphylococcaceae</taxon>
        <taxon>Staphylococcus</taxon>
    </lineage>
</organism>
<accession>A0AAW7AIQ4</accession>
<dbReference type="GO" id="GO:0043041">
    <property type="term" value="P:amino acid activation for nonribosomal peptide biosynthetic process"/>
    <property type="evidence" value="ECO:0007669"/>
    <property type="project" value="TreeGrafter"/>
</dbReference>
<dbReference type="GO" id="GO:0008610">
    <property type="term" value="P:lipid biosynthetic process"/>
    <property type="evidence" value="ECO:0007669"/>
    <property type="project" value="UniProtKB-ARBA"/>
</dbReference>
<dbReference type="EMBL" id="JARGCK010000009">
    <property type="protein sequence ID" value="MDK9866507.1"/>
    <property type="molecule type" value="Genomic_DNA"/>
</dbReference>
<dbReference type="SUPFAM" id="SSF52777">
    <property type="entry name" value="CoA-dependent acyltransferases"/>
    <property type="match status" value="2"/>
</dbReference>
<reference evidence="2" key="2">
    <citation type="submission" date="2023-03" db="EMBL/GenBank/DDBJ databases">
        <authorList>
            <person name="Vazquez L."/>
            <person name="Rodriguez J."/>
            <person name="Mayo B."/>
            <person name="Florez A.B."/>
        </authorList>
    </citation>
    <scope>NUCLEOTIDE SEQUENCE</scope>
    <source>
        <strain evidence="2">5A3I</strain>
    </source>
</reference>
<proteinExistence type="predicted"/>
<dbReference type="Pfam" id="PF00668">
    <property type="entry name" value="Condensation"/>
    <property type="match status" value="1"/>
</dbReference>
<dbReference type="GO" id="GO:0044550">
    <property type="term" value="P:secondary metabolite biosynthetic process"/>
    <property type="evidence" value="ECO:0007669"/>
    <property type="project" value="TreeGrafter"/>
</dbReference>
<dbReference type="Proteomes" id="UP001174037">
    <property type="component" value="Unassembled WGS sequence"/>
</dbReference>
<name>A0AAW7AIQ4_9STAP</name>
<comment type="caution">
    <text evidence="2">The sequence shown here is derived from an EMBL/GenBank/DDBJ whole genome shotgun (WGS) entry which is preliminary data.</text>
</comment>